<name>A0AAD9D5U7_9STRA</name>
<dbReference type="EMBL" id="JATAAI010000042">
    <property type="protein sequence ID" value="KAK1734008.1"/>
    <property type="molecule type" value="Genomic_DNA"/>
</dbReference>
<comment type="caution">
    <text evidence="1">The sequence shown here is derived from an EMBL/GenBank/DDBJ whole genome shotgun (WGS) entry which is preliminary data.</text>
</comment>
<dbReference type="PANTHER" id="PTHR20961:SF140">
    <property type="entry name" value="GLYCOSYLTRANSFERASE"/>
    <property type="match status" value="1"/>
</dbReference>
<dbReference type="GO" id="GO:0016757">
    <property type="term" value="F:glycosyltransferase activity"/>
    <property type="evidence" value="ECO:0007669"/>
    <property type="project" value="InterPro"/>
</dbReference>
<evidence type="ECO:0000313" key="1">
    <source>
        <dbReference type="EMBL" id="KAK1734008.1"/>
    </source>
</evidence>
<dbReference type="PANTHER" id="PTHR20961">
    <property type="entry name" value="GLYCOSYLTRANSFERASE"/>
    <property type="match status" value="1"/>
</dbReference>
<keyword evidence="2" id="KW-1185">Reference proteome</keyword>
<protein>
    <submittedName>
        <fullName evidence="1">Glycosyltransferase family 61 protein</fullName>
    </submittedName>
</protein>
<dbReference type="InterPro" id="IPR007657">
    <property type="entry name" value="Glycosyltransferase_61"/>
</dbReference>
<dbReference type="Proteomes" id="UP001224775">
    <property type="component" value="Unassembled WGS sequence"/>
</dbReference>
<sequence length="292" mass="33661">DKDKKQIDNCTTYNDLRQDSLARYARKDPLLQQKIREYRRQTLSAAGLSSEEVDDVDEWKIVGLTERKLRRIWLNINDSVRACDGFRKQKVVCITVNVEETASPEEQLLMHSSLDALVGIHGAQLTQGIFLPRQGYILELLPWIPHWSWGEWVASTSAPTPVGVMFHNTDLNHLGYALDRDSVPLCKHVSPVNQTEEMECFRVEQKQNKTFSWDRRSFEVDSDVVTTFISSILLQNSTNCDSMKSRASENEFVLYNAYCSRGVEDEFSTEHYYRNANESAASQQKERANEQR</sequence>
<gene>
    <name evidence="1" type="ORF">QTG54_015266</name>
</gene>
<reference evidence="1" key="1">
    <citation type="submission" date="2023-06" db="EMBL/GenBank/DDBJ databases">
        <title>Survivors Of The Sea: Transcriptome response of Skeletonema marinoi to long-term dormancy.</title>
        <authorList>
            <person name="Pinder M.I.M."/>
            <person name="Kourtchenko O."/>
            <person name="Robertson E.K."/>
            <person name="Larsson T."/>
            <person name="Maumus F."/>
            <person name="Osuna-Cruz C.M."/>
            <person name="Vancaester E."/>
            <person name="Stenow R."/>
            <person name="Vandepoele K."/>
            <person name="Ploug H."/>
            <person name="Bruchert V."/>
            <person name="Godhe A."/>
            <person name="Topel M."/>
        </authorList>
    </citation>
    <scope>NUCLEOTIDE SEQUENCE</scope>
    <source>
        <strain evidence="1">R05AC</strain>
    </source>
</reference>
<accession>A0AAD9D5U7</accession>
<dbReference type="AlphaFoldDB" id="A0AAD9D5U7"/>
<organism evidence="1 2">
    <name type="scientific">Skeletonema marinoi</name>
    <dbReference type="NCBI Taxonomy" id="267567"/>
    <lineage>
        <taxon>Eukaryota</taxon>
        <taxon>Sar</taxon>
        <taxon>Stramenopiles</taxon>
        <taxon>Ochrophyta</taxon>
        <taxon>Bacillariophyta</taxon>
        <taxon>Coscinodiscophyceae</taxon>
        <taxon>Thalassiosirophycidae</taxon>
        <taxon>Thalassiosirales</taxon>
        <taxon>Skeletonemataceae</taxon>
        <taxon>Skeletonema</taxon>
        <taxon>Skeletonema marinoi-dohrnii complex</taxon>
    </lineage>
</organism>
<evidence type="ECO:0000313" key="2">
    <source>
        <dbReference type="Proteomes" id="UP001224775"/>
    </source>
</evidence>
<proteinExistence type="predicted"/>
<feature type="non-terminal residue" evidence="1">
    <location>
        <position position="1"/>
    </location>
</feature>